<evidence type="ECO:0000313" key="12">
    <source>
        <dbReference type="EnsemblPlants" id="QL07p047210:mrna"/>
    </source>
</evidence>
<dbReference type="InterPro" id="IPR043502">
    <property type="entry name" value="DNA/RNA_pol_sf"/>
</dbReference>
<dbReference type="Gene3D" id="3.30.420.10">
    <property type="entry name" value="Ribonuclease H-like superfamily/Ribonuclease H"/>
    <property type="match status" value="1"/>
</dbReference>
<accession>A0A7N2R8B1</accession>
<dbReference type="Pfam" id="PF07727">
    <property type="entry name" value="RVT_2"/>
    <property type="match status" value="1"/>
</dbReference>
<sequence length="1757" mass="198629">MAEEAGKASGIEKFDGTDFAYWRMQIEDYLYGRKLHLPLLGTKPEAMKAEEWALLDRQVLGVIRLTLSRSVAHNVVKEKTTADLMKALSGMYEKPSANNKVHLMKKLFNLKMAENASVAQHLNEFNTITNQLSSVEIDFDDEIRALIVLASLPNSWEAMRMAVSNSTGKEKLKYNDIRDLILAEEIRRRDAGESSGSGSALNLETRGRGNNRNSNRGRSKSRNSNRNRSKSRSGQQVQCWNCGKTGHFRNQCKSPKKKNEDDSANAVTEKVQDALLLAVDSPLDDWVLDSGASFHTTPHREIIQNYVAGDFGKVYLADGSALDVVGMGDVRILLPNGSVWLLEKIRHIPDLRRNLISVGQLNDEGHAILFVGGTWKVTKGARVLARGKKTGTLYMTSSPRDTIAVADASTDTSLWHRRLGHMSEKGMKMLLSKGKLPELKSIDFDMCESCILGKQKKVSFLKTGRTPKAEKLELVHTDLWGPSPVASLGGSRYYITFIDDSSRKVWVYFLKNKSDVFETFKKWKAMVETETGLKVKCLRSDNGGEYIDGGFSEYCAAQGIRMEKTIPGTPQQNGVAERMNRTLNERARSMRLHAGLPKTFWADAVSTAAYLINRGPSVPMEFRLPEEVWSGKEVKFSHLKVFGCVSYVHIDSDARSKLDAKSKICFFIGYGDEKFGYRFWDEQNRKIIRSRNVIFNEQVMYKDRSTVVSDVTGIDQKKSEFVNLDELTEGTVQKRGEEDKENVNSQVDLSTPVAEVRRSSRNIRPPQRYSPALNYLLLTDGGEPECYNEALQDENSSKWELAMKDEMDSLLGNQTWELTELPVGKKALHNKWVYRIKNEHDGSKRYKARLVVKGFQQKEGIDYTEIFSPVMKMSTIRLVLGMVAAENLHLEQLDVKTAFLHGDLEEDLYMIQPEGFIAQGQENLVCKLRKSLYGLKQAPRQWYKKFDSFMHRIGFKRCEADHCCYVKSFDNSYIILLLYVDDMLIAGSSIEEINNLKKQLSKLFAMKDLGAAKQILGMRIIRDKANGTLKLSQSEYVKKVLSRFNMNEAKPVSTPLGSHFKLSIEQSPKTEEERDHMSKVPYASAIGSLMYAMVCTRPDIAHAVGVVSRFMSRPGKQHWEAVKWILRYLKGSSDTCLCFTGASLKLQGYVDADFAGDIDSRKSTTGFVFTLGGTAISWASNLQKIVTLSSTEAEYVAATEAGKEMIWLHGFLDELGKKQEMGILHSDSQSAIFLAKNSAFHSKSKHIQTKYHFIRYLVEDKLSLGKLKSINLAYSENLIRTPDFSGLPRLEILDLAFCYYLVELHPSIGQLSKLKSLNLHFCESLTNLPSLSAKMESLTSIDLSNCSKMKKIPEFKGTMKSLSELILGWTAIEELPPSSIECLTALENLDLNGCNYLKCLPSNMDSLRSLKFLSLSGCSKLDLPENLRKIKCLERLDLGGISQLEEIELNGIGCLSSLKYLSLSSNNFVTLPAIVSQLSKLEALDLSRCEKLRSVSELPSTMRYINMERCCSLEPSSALLRQSRMSRLYYTHHHKYDECYGLVALTVLNRYLQGLFCQKTGYETATKRKEDGSKTEFQIIIPRFFFPEWLTHQSFGNSITVALSRNWCNSRWMGFILCADFSIGYYSSFRDCGFRACGYRACVKAIGGMPHSQYVSKFHFGTCSRDHVWLLYLSRDDWFSTVGNGECSQIEVVFENDSGSSLHSTMNHVGKCGVKLVYEQDMGLMEKFFAFAQCIFKDFNQKLITVRDWWIHSMVNR</sequence>
<dbReference type="InterPro" id="IPR001611">
    <property type="entry name" value="Leu-rich_rpt"/>
</dbReference>
<dbReference type="PROSITE" id="PS51450">
    <property type="entry name" value="LRR"/>
    <property type="match status" value="1"/>
</dbReference>
<keyword evidence="1" id="KW-0433">Leucine-rich repeat</keyword>
<evidence type="ECO:0000256" key="4">
    <source>
        <dbReference type="ARBA" id="ARBA00022737"/>
    </source>
</evidence>
<dbReference type="GO" id="GO:0008270">
    <property type="term" value="F:zinc ion binding"/>
    <property type="evidence" value="ECO:0007669"/>
    <property type="project" value="UniProtKB-KW"/>
</dbReference>
<dbReference type="GO" id="GO:0003676">
    <property type="term" value="F:nucleic acid binding"/>
    <property type="evidence" value="ECO:0007669"/>
    <property type="project" value="InterPro"/>
</dbReference>
<keyword evidence="2" id="KW-0645">Protease</keyword>
<evidence type="ECO:0000256" key="3">
    <source>
        <dbReference type="ARBA" id="ARBA00022723"/>
    </source>
</evidence>
<dbReference type="SUPFAM" id="SSF57756">
    <property type="entry name" value="Retrovirus zinc finger-like domains"/>
    <property type="match status" value="1"/>
</dbReference>
<dbReference type="InterPro" id="IPR001584">
    <property type="entry name" value="Integrase_cat-core"/>
</dbReference>
<reference evidence="12 13" key="1">
    <citation type="journal article" date="2016" name="G3 (Bethesda)">
        <title>First Draft Assembly and Annotation of the Genome of a California Endemic Oak Quercus lobata Nee (Fagaceae).</title>
        <authorList>
            <person name="Sork V.L."/>
            <person name="Fitz-Gibbon S.T."/>
            <person name="Puiu D."/>
            <person name="Crepeau M."/>
            <person name="Gugger P.F."/>
            <person name="Sherman R."/>
            <person name="Stevens K."/>
            <person name="Langley C.H."/>
            <person name="Pellegrini M."/>
            <person name="Salzberg S.L."/>
        </authorList>
    </citation>
    <scope>NUCLEOTIDE SEQUENCE [LARGE SCALE GENOMIC DNA]</scope>
    <source>
        <strain evidence="12 13">cv. SW786</strain>
    </source>
</reference>
<dbReference type="CDD" id="cd09272">
    <property type="entry name" value="RNase_HI_RT_Ty1"/>
    <property type="match status" value="1"/>
</dbReference>
<feature type="domain" description="Integrase catalytic" evidence="11">
    <location>
        <begin position="463"/>
        <end position="633"/>
    </location>
</feature>
<dbReference type="GO" id="GO:0006508">
    <property type="term" value="P:proteolysis"/>
    <property type="evidence" value="ECO:0007669"/>
    <property type="project" value="UniProtKB-KW"/>
</dbReference>
<evidence type="ECO:0000256" key="7">
    <source>
        <dbReference type="ARBA" id="ARBA00022821"/>
    </source>
</evidence>
<dbReference type="SUPFAM" id="SSF56672">
    <property type="entry name" value="DNA/RNA polymerases"/>
    <property type="match status" value="1"/>
</dbReference>
<dbReference type="Pfam" id="PF23286">
    <property type="entry name" value="LRR_13"/>
    <property type="match status" value="1"/>
</dbReference>
<dbReference type="SUPFAM" id="SSF52058">
    <property type="entry name" value="L domain-like"/>
    <property type="match status" value="1"/>
</dbReference>
<dbReference type="InterPro" id="IPR032675">
    <property type="entry name" value="LRR_dom_sf"/>
</dbReference>
<dbReference type="Proteomes" id="UP000594261">
    <property type="component" value="Chromosome 7"/>
</dbReference>
<evidence type="ECO:0000256" key="1">
    <source>
        <dbReference type="ARBA" id="ARBA00022614"/>
    </source>
</evidence>
<evidence type="ECO:0000259" key="10">
    <source>
        <dbReference type="PROSITE" id="PS50158"/>
    </source>
</evidence>
<evidence type="ECO:0008006" key="14">
    <source>
        <dbReference type="Google" id="ProtNLM"/>
    </source>
</evidence>
<keyword evidence="5" id="KW-0064">Aspartyl protease</keyword>
<evidence type="ECO:0000256" key="2">
    <source>
        <dbReference type="ARBA" id="ARBA00022670"/>
    </source>
</evidence>
<dbReference type="Pfam" id="PF14223">
    <property type="entry name" value="Retrotran_gag_2"/>
    <property type="match status" value="1"/>
</dbReference>
<feature type="compositionally biased region" description="Basic residues" evidence="9">
    <location>
        <begin position="215"/>
        <end position="231"/>
    </location>
</feature>
<dbReference type="PROSITE" id="PS50158">
    <property type="entry name" value="ZF_CCHC"/>
    <property type="match status" value="1"/>
</dbReference>
<dbReference type="InterPro" id="IPR036397">
    <property type="entry name" value="RNaseH_sf"/>
</dbReference>
<dbReference type="Pfam" id="PF00665">
    <property type="entry name" value="rve"/>
    <property type="match status" value="1"/>
</dbReference>
<dbReference type="Gene3D" id="3.80.10.10">
    <property type="entry name" value="Ribonuclease Inhibitor"/>
    <property type="match status" value="2"/>
</dbReference>
<dbReference type="GO" id="GO:0004190">
    <property type="term" value="F:aspartic-type endopeptidase activity"/>
    <property type="evidence" value="ECO:0007669"/>
    <property type="project" value="UniProtKB-KW"/>
</dbReference>
<organism evidence="12 13">
    <name type="scientific">Quercus lobata</name>
    <name type="common">Valley oak</name>
    <dbReference type="NCBI Taxonomy" id="97700"/>
    <lineage>
        <taxon>Eukaryota</taxon>
        <taxon>Viridiplantae</taxon>
        <taxon>Streptophyta</taxon>
        <taxon>Embryophyta</taxon>
        <taxon>Tracheophyta</taxon>
        <taxon>Spermatophyta</taxon>
        <taxon>Magnoliopsida</taxon>
        <taxon>eudicotyledons</taxon>
        <taxon>Gunneridae</taxon>
        <taxon>Pentapetalae</taxon>
        <taxon>rosids</taxon>
        <taxon>fabids</taxon>
        <taxon>Fagales</taxon>
        <taxon>Fagaceae</taxon>
        <taxon>Quercus</taxon>
    </lineage>
</organism>
<name>A0A7N2R8B1_QUELO</name>
<dbReference type="SMART" id="SM00343">
    <property type="entry name" value="ZnF_C2HC"/>
    <property type="match status" value="1"/>
</dbReference>
<protein>
    <recommendedName>
        <fullName evidence="14">Retrovirus-related Pol polyprotein from transposon TNT 1-94</fullName>
    </recommendedName>
</protein>
<dbReference type="Pfam" id="PF22936">
    <property type="entry name" value="Pol_BBD"/>
    <property type="match status" value="1"/>
</dbReference>
<dbReference type="InterPro" id="IPR039537">
    <property type="entry name" value="Retrotran_Ty1/copia-like"/>
</dbReference>
<evidence type="ECO:0000256" key="9">
    <source>
        <dbReference type="SAM" id="MobiDB-lite"/>
    </source>
</evidence>
<dbReference type="PANTHER" id="PTHR42648">
    <property type="entry name" value="TRANSPOSASE, PUTATIVE-RELATED"/>
    <property type="match status" value="1"/>
</dbReference>
<dbReference type="InterPro" id="IPR054722">
    <property type="entry name" value="PolX-like_BBD"/>
</dbReference>
<proteinExistence type="predicted"/>
<dbReference type="InterPro" id="IPR001878">
    <property type="entry name" value="Znf_CCHC"/>
</dbReference>
<dbReference type="GO" id="GO:0015074">
    <property type="term" value="P:DNA integration"/>
    <property type="evidence" value="ECO:0007669"/>
    <property type="project" value="InterPro"/>
</dbReference>
<keyword evidence="6" id="KW-0378">Hydrolase</keyword>
<dbReference type="PANTHER" id="PTHR42648:SF28">
    <property type="entry name" value="TRANSPOSON-ENCODED PROTEIN WITH RIBONUCLEASE H-LIKE AND RETROVIRUS ZINC FINGER-LIKE DOMAINS"/>
    <property type="match status" value="1"/>
</dbReference>
<evidence type="ECO:0000259" key="11">
    <source>
        <dbReference type="PROSITE" id="PS50994"/>
    </source>
</evidence>
<dbReference type="EMBL" id="LRBV02000007">
    <property type="status" value="NOT_ANNOTATED_CDS"/>
    <property type="molecule type" value="Genomic_DNA"/>
</dbReference>
<dbReference type="Pfam" id="PF25597">
    <property type="entry name" value="SH3_retrovirus"/>
    <property type="match status" value="1"/>
</dbReference>
<dbReference type="Pfam" id="PF00098">
    <property type="entry name" value="zf-CCHC"/>
    <property type="match status" value="1"/>
</dbReference>
<dbReference type="SMART" id="SM00369">
    <property type="entry name" value="LRR_TYP"/>
    <property type="match status" value="4"/>
</dbReference>
<dbReference type="PROSITE" id="PS50994">
    <property type="entry name" value="INTEGRASE"/>
    <property type="match status" value="1"/>
</dbReference>
<evidence type="ECO:0000256" key="5">
    <source>
        <dbReference type="ARBA" id="ARBA00022750"/>
    </source>
</evidence>
<dbReference type="SUPFAM" id="SSF53098">
    <property type="entry name" value="Ribonuclease H-like"/>
    <property type="match status" value="1"/>
</dbReference>
<reference evidence="12" key="2">
    <citation type="submission" date="2021-01" db="UniProtKB">
        <authorList>
            <consortium name="EnsemblPlants"/>
        </authorList>
    </citation>
    <scope>IDENTIFICATION</scope>
</reference>
<dbReference type="InterPro" id="IPR057670">
    <property type="entry name" value="SH3_retrovirus"/>
</dbReference>
<dbReference type="Pfam" id="PF13976">
    <property type="entry name" value="gag_pre-integrs"/>
    <property type="match status" value="1"/>
</dbReference>
<evidence type="ECO:0000256" key="8">
    <source>
        <dbReference type="PROSITE-ProRule" id="PRU00047"/>
    </source>
</evidence>
<dbReference type="EnsemblPlants" id="QL07p047210:mrna">
    <property type="protein sequence ID" value="QL07p047210:mrna"/>
    <property type="gene ID" value="QL07p047210"/>
</dbReference>
<keyword evidence="8" id="KW-0863">Zinc-finger</keyword>
<dbReference type="Pfam" id="PF20160">
    <property type="entry name" value="C-JID"/>
    <property type="match status" value="1"/>
</dbReference>
<dbReference type="InterPro" id="IPR058546">
    <property type="entry name" value="RPS4B/Roq1-like_LRR"/>
</dbReference>
<keyword evidence="3" id="KW-0479">Metal-binding</keyword>
<dbReference type="InterPro" id="IPR012337">
    <property type="entry name" value="RNaseH-like_sf"/>
</dbReference>
<dbReference type="InParanoid" id="A0A7N2R8B1"/>
<dbReference type="InterPro" id="IPR036875">
    <property type="entry name" value="Znf_CCHC_sf"/>
</dbReference>
<evidence type="ECO:0000256" key="6">
    <source>
        <dbReference type="ARBA" id="ARBA00022801"/>
    </source>
</evidence>
<dbReference type="InterPro" id="IPR003591">
    <property type="entry name" value="Leu-rich_rpt_typical-subtyp"/>
</dbReference>
<dbReference type="Gramene" id="QL07p047210:mrna">
    <property type="protein sequence ID" value="QL07p047210:mrna"/>
    <property type="gene ID" value="QL07p047210"/>
</dbReference>
<evidence type="ECO:0000313" key="13">
    <source>
        <dbReference type="Proteomes" id="UP000594261"/>
    </source>
</evidence>
<dbReference type="InterPro" id="IPR045344">
    <property type="entry name" value="C-JID"/>
</dbReference>
<keyword evidence="8" id="KW-0862">Zinc</keyword>
<dbReference type="InterPro" id="IPR013103">
    <property type="entry name" value="RVT_2"/>
</dbReference>
<keyword evidence="7" id="KW-0611">Plant defense</keyword>
<feature type="domain" description="CCHC-type" evidence="10">
    <location>
        <begin position="239"/>
        <end position="254"/>
    </location>
</feature>
<dbReference type="InterPro" id="IPR025724">
    <property type="entry name" value="GAG-pre-integrase_dom"/>
</dbReference>
<feature type="region of interest" description="Disordered" evidence="9">
    <location>
        <begin position="189"/>
        <end position="237"/>
    </location>
</feature>
<keyword evidence="4" id="KW-0677">Repeat</keyword>
<keyword evidence="13" id="KW-1185">Reference proteome</keyword>